<organism evidence="3 4">
    <name type="scientific">Tanacetum coccineum</name>
    <dbReference type="NCBI Taxonomy" id="301880"/>
    <lineage>
        <taxon>Eukaryota</taxon>
        <taxon>Viridiplantae</taxon>
        <taxon>Streptophyta</taxon>
        <taxon>Embryophyta</taxon>
        <taxon>Tracheophyta</taxon>
        <taxon>Spermatophyta</taxon>
        <taxon>Magnoliopsida</taxon>
        <taxon>eudicotyledons</taxon>
        <taxon>Gunneridae</taxon>
        <taxon>Pentapetalae</taxon>
        <taxon>asterids</taxon>
        <taxon>campanulids</taxon>
        <taxon>Asterales</taxon>
        <taxon>Asteraceae</taxon>
        <taxon>Asteroideae</taxon>
        <taxon>Anthemideae</taxon>
        <taxon>Anthemidinae</taxon>
        <taxon>Tanacetum</taxon>
    </lineage>
</organism>
<evidence type="ECO:0000313" key="3">
    <source>
        <dbReference type="EMBL" id="GJS60218.1"/>
    </source>
</evidence>
<gene>
    <name evidence="3" type="ORF">Tco_0655002</name>
</gene>
<dbReference type="Proteomes" id="UP001151760">
    <property type="component" value="Unassembled WGS sequence"/>
</dbReference>
<dbReference type="InterPro" id="IPR039537">
    <property type="entry name" value="Retrotran_Ty1/copia-like"/>
</dbReference>
<name>A0ABQ4X5B1_9ASTR</name>
<dbReference type="EMBL" id="BQNB010009206">
    <property type="protein sequence ID" value="GJS60218.1"/>
    <property type="molecule type" value="Genomic_DNA"/>
</dbReference>
<dbReference type="SUPFAM" id="SSF53098">
    <property type="entry name" value="Ribonuclease H-like"/>
    <property type="match status" value="1"/>
</dbReference>
<proteinExistence type="predicted"/>
<reference evidence="3" key="2">
    <citation type="submission" date="2022-01" db="EMBL/GenBank/DDBJ databases">
        <authorList>
            <person name="Yamashiro T."/>
            <person name="Shiraishi A."/>
            <person name="Satake H."/>
            <person name="Nakayama K."/>
        </authorList>
    </citation>
    <scope>NUCLEOTIDE SEQUENCE</scope>
</reference>
<accession>A0ABQ4X5B1</accession>
<evidence type="ECO:0000259" key="2">
    <source>
        <dbReference type="PROSITE" id="PS50994"/>
    </source>
</evidence>
<dbReference type="Gene3D" id="3.30.420.10">
    <property type="entry name" value="Ribonuclease H-like superfamily/Ribonuclease H"/>
    <property type="match status" value="1"/>
</dbReference>
<dbReference type="InterPro" id="IPR036397">
    <property type="entry name" value="RNaseH_sf"/>
</dbReference>
<dbReference type="InterPro" id="IPR054722">
    <property type="entry name" value="PolX-like_BBD"/>
</dbReference>
<dbReference type="PANTHER" id="PTHR42648">
    <property type="entry name" value="TRANSPOSASE, PUTATIVE-RELATED"/>
    <property type="match status" value="1"/>
</dbReference>
<protein>
    <submittedName>
        <fullName evidence="3">Ribonuclease H-like domain-containing protein</fullName>
    </submittedName>
</protein>
<sequence>MFCLAYAPIIEEYESDSDDEYVIKPSKEQEKPSFAFVNTVKHVKTPRETVKEQNNTFSRQDDPQKALKNKGIVDSGYSRNMTGNKAYLVEYQDYNGGSIAFGGSKGQITGKCKIITRKLDCEDAYFVKELKQFNLFSVSQMCDKKNKVLFTDSECLVLSPDFKFPNENQVLLRVPRQNNMYSFNLENIVPTGGLACLIAKAIVDESNKWHRRPGHVNFKNLNKLVKGNLVRGLPLKIFQNDHTCVAYQKGKQHKASCKAKVVSSISQPLQLLHIDLFGRTSVRSIHHKTYCLVITDDFSRFSWVFFLRTKDETSGNLKDFIRQIENQLNQNVKTIRCDNGTEFKNMDIIEFCRSKGIKREYSNARTPQQNGVAERKNRTLIKASITMLADSFLPNTFWAEAVSTACYVLNRVLVTKPQNNTPYELITGPKEANHSAGTPDNIDAGNYEMKAELAQEYFVLLLWSSYTSTVKSSEAKNRDKKLNGDTGPITN</sequence>
<keyword evidence="1" id="KW-0378">Hydrolase</keyword>
<keyword evidence="1" id="KW-0645">Protease</keyword>
<dbReference type="Pfam" id="PF22936">
    <property type="entry name" value="Pol_BBD"/>
    <property type="match status" value="1"/>
</dbReference>
<evidence type="ECO:0000256" key="1">
    <source>
        <dbReference type="ARBA" id="ARBA00022670"/>
    </source>
</evidence>
<dbReference type="Pfam" id="PF13976">
    <property type="entry name" value="gag_pre-integrs"/>
    <property type="match status" value="1"/>
</dbReference>
<evidence type="ECO:0000313" key="4">
    <source>
        <dbReference type="Proteomes" id="UP001151760"/>
    </source>
</evidence>
<keyword evidence="4" id="KW-1185">Reference proteome</keyword>
<comment type="caution">
    <text evidence="3">The sequence shown here is derived from an EMBL/GenBank/DDBJ whole genome shotgun (WGS) entry which is preliminary data.</text>
</comment>
<dbReference type="InterPro" id="IPR025724">
    <property type="entry name" value="GAG-pre-integrase_dom"/>
</dbReference>
<feature type="domain" description="Integrase catalytic" evidence="2">
    <location>
        <begin position="264"/>
        <end position="430"/>
    </location>
</feature>
<dbReference type="PROSITE" id="PS50994">
    <property type="entry name" value="INTEGRASE"/>
    <property type="match status" value="1"/>
</dbReference>
<dbReference type="InterPro" id="IPR001584">
    <property type="entry name" value="Integrase_cat-core"/>
</dbReference>
<dbReference type="PANTHER" id="PTHR42648:SF32">
    <property type="entry name" value="RIBONUCLEASE H-LIKE DOMAIN, GAG-PRE-INTEGRASE DOMAIN PROTEIN-RELATED"/>
    <property type="match status" value="1"/>
</dbReference>
<dbReference type="Pfam" id="PF00665">
    <property type="entry name" value="rve"/>
    <property type="match status" value="1"/>
</dbReference>
<dbReference type="InterPro" id="IPR012337">
    <property type="entry name" value="RNaseH-like_sf"/>
</dbReference>
<reference evidence="3" key="1">
    <citation type="journal article" date="2022" name="Int. J. Mol. Sci.">
        <title>Draft Genome of Tanacetum Coccineum: Genomic Comparison of Closely Related Tanacetum-Family Plants.</title>
        <authorList>
            <person name="Yamashiro T."/>
            <person name="Shiraishi A."/>
            <person name="Nakayama K."/>
            <person name="Satake H."/>
        </authorList>
    </citation>
    <scope>NUCLEOTIDE SEQUENCE</scope>
</reference>